<name>A0ABN5JB48_FUSMR</name>
<dbReference type="Proteomes" id="UP000240258">
    <property type="component" value="Chromosome"/>
</dbReference>
<keyword evidence="1" id="KW-0732">Signal</keyword>
<proteinExistence type="predicted"/>
<reference evidence="3" key="1">
    <citation type="journal article" date="2018" name="MSphere">
        <title>Fusobacterium Genomics Using MinION and Illumina Sequencing Enables Genome Completion and Correction.</title>
        <authorList>
            <person name="Todd S.M."/>
            <person name="Settlage R.E."/>
            <person name="Lahmers K.K."/>
            <person name="Slade D.J."/>
        </authorList>
    </citation>
    <scope>NUCLEOTIDE SEQUENCE [LARGE SCALE GENOMIC DNA]</scope>
    <source>
        <strain evidence="3">ATCC 9817</strain>
    </source>
</reference>
<gene>
    <name evidence="2" type="ORF">C4N19_11210</name>
</gene>
<dbReference type="Gene3D" id="1.25.40.10">
    <property type="entry name" value="Tetratricopeptide repeat domain"/>
    <property type="match status" value="1"/>
</dbReference>
<protein>
    <recommendedName>
        <fullName evidence="4">Tetratricopeptide repeat protein</fullName>
    </recommendedName>
</protein>
<feature type="chain" id="PRO_5045272322" description="Tetratricopeptide repeat protein" evidence="1">
    <location>
        <begin position="19"/>
        <end position="168"/>
    </location>
</feature>
<evidence type="ECO:0000256" key="1">
    <source>
        <dbReference type="SAM" id="SignalP"/>
    </source>
</evidence>
<organism evidence="2 3">
    <name type="scientific">Fusobacterium mortiferum ATCC 9817</name>
    <dbReference type="NCBI Taxonomy" id="469616"/>
    <lineage>
        <taxon>Bacteria</taxon>
        <taxon>Fusobacteriati</taxon>
        <taxon>Fusobacteriota</taxon>
        <taxon>Fusobacteriia</taxon>
        <taxon>Fusobacteriales</taxon>
        <taxon>Fusobacteriaceae</taxon>
        <taxon>Fusobacterium</taxon>
    </lineage>
</organism>
<dbReference type="InterPro" id="IPR011990">
    <property type="entry name" value="TPR-like_helical_dom_sf"/>
</dbReference>
<accession>A0ABN5JB48</accession>
<dbReference type="PROSITE" id="PS51257">
    <property type="entry name" value="PROKAR_LIPOPROTEIN"/>
    <property type="match status" value="1"/>
</dbReference>
<feature type="signal peptide" evidence="1">
    <location>
        <begin position="1"/>
        <end position="18"/>
    </location>
</feature>
<dbReference type="GeneID" id="62764105"/>
<evidence type="ECO:0000313" key="2">
    <source>
        <dbReference type="EMBL" id="AVQ19626.1"/>
    </source>
</evidence>
<sequence>MKKLIILSALLATLAACNNLENNNQQTVSTTTVVNTLNSTSNILQGIAAYKQGDMIGAYNALKNLSPASTNLETYSTYLNVLQNLNKNQELLTALKSGNEYFGNSKDYVLNYAKILTSKFNDTNTATNVLENYLKLYGNNSEVEKSLANIYTSAGEVAKAAALLKGTN</sequence>
<dbReference type="RefSeq" id="WP_005887135.1">
    <property type="nucleotide sequence ID" value="NZ_CP028102.1"/>
</dbReference>
<evidence type="ECO:0000313" key="3">
    <source>
        <dbReference type="Proteomes" id="UP000240258"/>
    </source>
</evidence>
<dbReference type="EMBL" id="CP028102">
    <property type="protein sequence ID" value="AVQ19626.1"/>
    <property type="molecule type" value="Genomic_DNA"/>
</dbReference>
<keyword evidence="3" id="KW-1185">Reference proteome</keyword>
<evidence type="ECO:0008006" key="4">
    <source>
        <dbReference type="Google" id="ProtNLM"/>
    </source>
</evidence>
<dbReference type="SUPFAM" id="SSF48452">
    <property type="entry name" value="TPR-like"/>
    <property type="match status" value="1"/>
</dbReference>